<organism evidence="2 3">
    <name type="scientific">Luteibacter yeojuensis</name>
    <dbReference type="NCBI Taxonomy" id="345309"/>
    <lineage>
        <taxon>Bacteria</taxon>
        <taxon>Pseudomonadati</taxon>
        <taxon>Pseudomonadota</taxon>
        <taxon>Gammaproteobacteria</taxon>
        <taxon>Lysobacterales</taxon>
        <taxon>Rhodanobacteraceae</taxon>
        <taxon>Luteibacter</taxon>
    </lineage>
</organism>
<proteinExistence type="predicted"/>
<dbReference type="InterPro" id="IPR019637">
    <property type="entry name" value="DUF2501"/>
</dbReference>
<sequence length="171" mass="16414">MKTSLAGLALCLAIASTAAPAMQLDKLGGLMGGAGGGLSSGSASNAAGIIQYCVNNNYLGGSSGATGVKDKLLGSLSGDQNAANTDAGGSSAGGLLGKFGGKSKKGTATTSADPTKDKGYLDGAKGLLTTGDGKTVNLTGGDSGNSGDMKGQLVHKACDAVLKQGKKLVGM</sequence>
<evidence type="ECO:0000313" key="3">
    <source>
        <dbReference type="Proteomes" id="UP000033651"/>
    </source>
</evidence>
<name>A0A0F3KQ59_9GAMM</name>
<dbReference type="AlphaFoldDB" id="A0A0F3KQ59"/>
<dbReference type="RefSeq" id="WP_045829689.1">
    <property type="nucleotide sequence ID" value="NZ_JZRB01000022.1"/>
</dbReference>
<feature type="signal peptide" evidence="1">
    <location>
        <begin position="1"/>
        <end position="21"/>
    </location>
</feature>
<dbReference type="EMBL" id="JZRB01000022">
    <property type="protein sequence ID" value="KJV33353.1"/>
    <property type="molecule type" value="Genomic_DNA"/>
</dbReference>
<evidence type="ECO:0008006" key="4">
    <source>
        <dbReference type="Google" id="ProtNLM"/>
    </source>
</evidence>
<feature type="chain" id="PRO_5002463205" description="DUF2501 domain-containing protein" evidence="1">
    <location>
        <begin position="22"/>
        <end position="171"/>
    </location>
</feature>
<dbReference type="Proteomes" id="UP000033651">
    <property type="component" value="Unassembled WGS sequence"/>
</dbReference>
<evidence type="ECO:0000256" key="1">
    <source>
        <dbReference type="SAM" id="SignalP"/>
    </source>
</evidence>
<keyword evidence="3" id="KW-1185">Reference proteome</keyword>
<keyword evidence="1" id="KW-0732">Signal</keyword>
<reference evidence="2 3" key="1">
    <citation type="submission" date="2015-03" db="EMBL/GenBank/DDBJ databases">
        <title>Draft genome sequence of Luteibacter yeojuensis strain SU11.</title>
        <authorList>
            <person name="Sulaiman J."/>
            <person name="Priya K."/>
            <person name="Chan K.-G."/>
        </authorList>
    </citation>
    <scope>NUCLEOTIDE SEQUENCE [LARGE SCALE GENOMIC DNA]</scope>
    <source>
        <strain evidence="2 3">SU11</strain>
    </source>
</reference>
<evidence type="ECO:0000313" key="2">
    <source>
        <dbReference type="EMBL" id="KJV33353.1"/>
    </source>
</evidence>
<dbReference type="Pfam" id="PF10696">
    <property type="entry name" value="DUF2501"/>
    <property type="match status" value="1"/>
</dbReference>
<gene>
    <name evidence="2" type="ORF">VI08_11295</name>
</gene>
<accession>A0A0F3KQ59</accession>
<protein>
    <recommendedName>
        <fullName evidence="4">DUF2501 domain-containing protein</fullName>
    </recommendedName>
</protein>
<comment type="caution">
    <text evidence="2">The sequence shown here is derived from an EMBL/GenBank/DDBJ whole genome shotgun (WGS) entry which is preliminary data.</text>
</comment>
<dbReference type="PATRIC" id="fig|345309.4.peg.1604"/>